<evidence type="ECO:0000256" key="7">
    <source>
        <dbReference type="SAM" id="Phobius"/>
    </source>
</evidence>
<keyword evidence="10" id="KW-1185">Reference proteome</keyword>
<dbReference type="PANTHER" id="PTHR33048">
    <property type="entry name" value="PTH11-LIKE INTEGRAL MEMBRANE PROTEIN (AFU_ORTHOLOGUE AFUA_5G11245)"/>
    <property type="match status" value="1"/>
</dbReference>
<evidence type="ECO:0000256" key="2">
    <source>
        <dbReference type="ARBA" id="ARBA00022692"/>
    </source>
</evidence>
<feature type="domain" description="Rhodopsin" evidence="8">
    <location>
        <begin position="44"/>
        <end position="289"/>
    </location>
</feature>
<organism evidence="9 10">
    <name type="scientific">Aspergillus indologenus CBS 114.80</name>
    <dbReference type="NCBI Taxonomy" id="1450541"/>
    <lineage>
        <taxon>Eukaryota</taxon>
        <taxon>Fungi</taxon>
        <taxon>Dikarya</taxon>
        <taxon>Ascomycota</taxon>
        <taxon>Pezizomycotina</taxon>
        <taxon>Eurotiomycetes</taxon>
        <taxon>Eurotiomycetidae</taxon>
        <taxon>Eurotiales</taxon>
        <taxon>Aspergillaceae</taxon>
        <taxon>Aspergillus</taxon>
        <taxon>Aspergillus subgen. Circumdati</taxon>
    </lineage>
</organism>
<name>A0A2V5HYA9_9EURO</name>
<evidence type="ECO:0000313" key="9">
    <source>
        <dbReference type="EMBL" id="PYI29455.1"/>
    </source>
</evidence>
<gene>
    <name evidence="9" type="ORF">BP00DRAFT_233546</name>
</gene>
<protein>
    <submittedName>
        <fullName evidence="9">Integral membrane protein</fullName>
    </submittedName>
</protein>
<feature type="region of interest" description="Disordered" evidence="6">
    <location>
        <begin position="306"/>
        <end position="334"/>
    </location>
</feature>
<evidence type="ECO:0000256" key="4">
    <source>
        <dbReference type="ARBA" id="ARBA00023136"/>
    </source>
</evidence>
<dbReference type="AlphaFoldDB" id="A0A2V5HYA9"/>
<feature type="compositionally biased region" description="Basic and acidic residues" evidence="6">
    <location>
        <begin position="417"/>
        <end position="430"/>
    </location>
</feature>
<evidence type="ECO:0000256" key="3">
    <source>
        <dbReference type="ARBA" id="ARBA00022989"/>
    </source>
</evidence>
<feature type="compositionally biased region" description="Polar residues" evidence="6">
    <location>
        <begin position="396"/>
        <end position="416"/>
    </location>
</feature>
<feature type="transmembrane region" description="Helical" evidence="7">
    <location>
        <begin position="139"/>
        <end position="166"/>
    </location>
</feature>
<keyword evidence="4 7" id="KW-0472">Membrane</keyword>
<feature type="transmembrane region" description="Helical" evidence="7">
    <location>
        <begin position="190"/>
        <end position="213"/>
    </location>
</feature>
<dbReference type="EMBL" id="KZ825531">
    <property type="protein sequence ID" value="PYI29455.1"/>
    <property type="molecule type" value="Genomic_DNA"/>
</dbReference>
<evidence type="ECO:0000256" key="6">
    <source>
        <dbReference type="SAM" id="MobiDB-lite"/>
    </source>
</evidence>
<evidence type="ECO:0000256" key="1">
    <source>
        <dbReference type="ARBA" id="ARBA00004141"/>
    </source>
</evidence>
<dbReference type="InterPro" id="IPR049326">
    <property type="entry name" value="Rhodopsin_dom_fungi"/>
</dbReference>
<evidence type="ECO:0000259" key="8">
    <source>
        <dbReference type="Pfam" id="PF20684"/>
    </source>
</evidence>
<accession>A0A2V5HYA9</accession>
<sequence>MRIPPASVLATWPTPNYVDPVTRGNYVLIVSVVLLSVAFVITCLRLYTRLRITCTFGFDDILIIWALAFAIGMCAVTSIATENYGWTRHIWDIPPSWLPAVNKLNLAFQMLFSLSSSITKLSLLWFCKRLLGAGSKGLYSSYNIVLIIGMVIVLICCLLFLFISIFQCSPIRAYWEVAPTYTFHCLNDGAAVFSASVVNIFTDFLTTVLPMPLIWNLKMPARQRVAVISIFGLGIVVNVAGSIRTVYVWKSMVASYDTTWVGWPVLLAASIEISMGLICASAPALRPLVTFFLPRLLQSSRRYASSYGRKSLPPKGWSSSAPTKESRIEDRQYGYQGDTNVDRFEVLRTVEMETWSEIKKPGHADSNQPSSISNHMRVATPTHHVELKNHGVVYTSPGSDKSTASLTRDLNSNTERSVTDRSTTDDKNFF</sequence>
<evidence type="ECO:0000313" key="10">
    <source>
        <dbReference type="Proteomes" id="UP000248817"/>
    </source>
</evidence>
<feature type="region of interest" description="Disordered" evidence="6">
    <location>
        <begin position="392"/>
        <end position="430"/>
    </location>
</feature>
<comment type="subcellular location">
    <subcellularLocation>
        <location evidence="1">Membrane</location>
        <topology evidence="1">Multi-pass membrane protein</topology>
    </subcellularLocation>
</comment>
<reference evidence="9 10" key="1">
    <citation type="submission" date="2018-02" db="EMBL/GenBank/DDBJ databases">
        <title>The genomes of Aspergillus section Nigri reveals drivers in fungal speciation.</title>
        <authorList>
            <consortium name="DOE Joint Genome Institute"/>
            <person name="Vesth T.C."/>
            <person name="Nybo J."/>
            <person name="Theobald S."/>
            <person name="Brandl J."/>
            <person name="Frisvad J.C."/>
            <person name="Nielsen K.F."/>
            <person name="Lyhne E.K."/>
            <person name="Kogle M.E."/>
            <person name="Kuo A."/>
            <person name="Riley R."/>
            <person name="Clum A."/>
            <person name="Nolan M."/>
            <person name="Lipzen A."/>
            <person name="Salamov A."/>
            <person name="Henrissat B."/>
            <person name="Wiebenga A."/>
            <person name="De vries R.P."/>
            <person name="Grigoriev I.V."/>
            <person name="Mortensen U.H."/>
            <person name="Andersen M.R."/>
            <person name="Baker S.E."/>
        </authorList>
    </citation>
    <scope>NUCLEOTIDE SEQUENCE [LARGE SCALE GENOMIC DNA]</scope>
    <source>
        <strain evidence="9 10">CBS 114.80</strain>
    </source>
</reference>
<dbReference type="GO" id="GO:0016020">
    <property type="term" value="C:membrane"/>
    <property type="evidence" value="ECO:0007669"/>
    <property type="project" value="UniProtKB-SubCell"/>
</dbReference>
<evidence type="ECO:0000256" key="5">
    <source>
        <dbReference type="ARBA" id="ARBA00038359"/>
    </source>
</evidence>
<keyword evidence="3 7" id="KW-1133">Transmembrane helix</keyword>
<dbReference type="Pfam" id="PF20684">
    <property type="entry name" value="Fung_rhodopsin"/>
    <property type="match status" value="1"/>
</dbReference>
<feature type="transmembrane region" description="Helical" evidence="7">
    <location>
        <begin position="26"/>
        <end position="48"/>
    </location>
</feature>
<feature type="transmembrane region" description="Helical" evidence="7">
    <location>
        <begin position="225"/>
        <end position="249"/>
    </location>
</feature>
<dbReference type="PANTHER" id="PTHR33048:SF129">
    <property type="entry name" value="INTEGRAL MEMBRANE PROTEIN-RELATED"/>
    <property type="match status" value="1"/>
</dbReference>
<comment type="similarity">
    <text evidence="5">Belongs to the SAT4 family.</text>
</comment>
<feature type="transmembrane region" description="Helical" evidence="7">
    <location>
        <begin position="60"/>
        <end position="86"/>
    </location>
</feature>
<dbReference type="Proteomes" id="UP000248817">
    <property type="component" value="Unassembled WGS sequence"/>
</dbReference>
<dbReference type="InterPro" id="IPR052337">
    <property type="entry name" value="SAT4-like"/>
</dbReference>
<proteinExistence type="inferred from homology"/>
<keyword evidence="2 7" id="KW-0812">Transmembrane</keyword>
<feature type="transmembrane region" description="Helical" evidence="7">
    <location>
        <begin position="261"/>
        <end position="285"/>
    </location>
</feature>